<proteinExistence type="predicted"/>
<evidence type="ECO:0000313" key="2">
    <source>
        <dbReference type="EMBL" id="CAG4938456.1"/>
    </source>
</evidence>
<dbReference type="Proteomes" id="UP000691718">
    <property type="component" value="Unassembled WGS sequence"/>
</dbReference>
<sequence length="426" mass="50270">MTVIAWKDRIKDNTCIPSQLRVNRDRVNPFVNRQKSMTDYFDSLPTMESHYCRASSSKKYLQTDWKTKMDLYKFYVSDWCKSHLTQPLSKTTFCEFMSSRNLCLFRPKKDECEICARYKAGTMEEHDYQLHVLKKEEARKEKQTDKANNSLVFTVDLQAVLMAPKSNVSTLYYKTKLQVHNLCFYNNISKDGYCFVWNETEGGLNADEFASIWTYFIEKKILPKVENKTDIRIIIYSDGCGYQNRNVTMSNALLNMAVKNKITIEQKYLEVGHTQMEVDAMHSLIERRMRNRIINVPADYVQIIESARNNPFDVKYLEHTFFKDFRNISSYKSIRPGRSSGDPKVTDIRALMYSSSGEISYKLRFEEPWMLLPQRKSPFSAKSFEEMQNLHQTRLKIKARKYDDLQQIKEVLPADFREFYNNLPHD</sequence>
<accession>A0A8S3W3K4</accession>
<evidence type="ECO:0000259" key="1">
    <source>
        <dbReference type="Pfam" id="PF25273"/>
    </source>
</evidence>
<comment type="caution">
    <text evidence="2">The sequence shown here is derived from an EMBL/GenBank/DDBJ whole genome shotgun (WGS) entry which is preliminary data.</text>
</comment>
<dbReference type="PANTHER" id="PTHR10773">
    <property type="entry name" value="DNA-DIRECTED RNA POLYMERASES I, II, AND III SUBUNIT RPABC2"/>
    <property type="match status" value="1"/>
</dbReference>
<feature type="domain" description="DUF7869" evidence="1">
    <location>
        <begin position="230"/>
        <end position="321"/>
    </location>
</feature>
<evidence type="ECO:0000313" key="3">
    <source>
        <dbReference type="Proteomes" id="UP000691718"/>
    </source>
</evidence>
<organism evidence="2 3">
    <name type="scientific">Parnassius apollo</name>
    <name type="common">Apollo butterfly</name>
    <name type="synonym">Papilio apollo</name>
    <dbReference type="NCBI Taxonomy" id="110799"/>
    <lineage>
        <taxon>Eukaryota</taxon>
        <taxon>Metazoa</taxon>
        <taxon>Ecdysozoa</taxon>
        <taxon>Arthropoda</taxon>
        <taxon>Hexapoda</taxon>
        <taxon>Insecta</taxon>
        <taxon>Pterygota</taxon>
        <taxon>Neoptera</taxon>
        <taxon>Endopterygota</taxon>
        <taxon>Lepidoptera</taxon>
        <taxon>Glossata</taxon>
        <taxon>Ditrysia</taxon>
        <taxon>Papilionoidea</taxon>
        <taxon>Papilionidae</taxon>
        <taxon>Parnassiinae</taxon>
        <taxon>Parnassini</taxon>
        <taxon>Parnassius</taxon>
        <taxon>Parnassius</taxon>
    </lineage>
</organism>
<dbReference type="InterPro" id="IPR057191">
    <property type="entry name" value="DUF7869"/>
</dbReference>
<dbReference type="AlphaFoldDB" id="A0A8S3W3K4"/>
<dbReference type="EMBL" id="CAJQZP010000095">
    <property type="protein sequence ID" value="CAG4938456.1"/>
    <property type="molecule type" value="Genomic_DNA"/>
</dbReference>
<reference evidence="2" key="1">
    <citation type="submission" date="2021-04" db="EMBL/GenBank/DDBJ databases">
        <authorList>
            <person name="Tunstrom K."/>
        </authorList>
    </citation>
    <scope>NUCLEOTIDE SEQUENCE</scope>
</reference>
<dbReference type="Pfam" id="PF25273">
    <property type="entry name" value="DUF7869"/>
    <property type="match status" value="1"/>
</dbReference>
<keyword evidence="3" id="KW-1185">Reference proteome</keyword>
<name>A0A8S3W3K4_PARAO</name>
<dbReference type="OrthoDB" id="7367179at2759"/>
<gene>
    <name evidence="2" type="ORF">PAPOLLO_LOCUS1632</name>
</gene>
<protein>
    <submittedName>
        <fullName evidence="2">(apollo) hypothetical protein</fullName>
    </submittedName>
</protein>
<dbReference type="PANTHER" id="PTHR10773:SF19">
    <property type="match status" value="1"/>
</dbReference>